<gene>
    <name evidence="1" type="ORF">ABJ384_07745</name>
</gene>
<dbReference type="RefSeq" id="WP_086197365.1">
    <property type="nucleotide sequence ID" value="NZ_CP157981.1"/>
</dbReference>
<name>A0AAU7SU05_9GAMM</name>
<dbReference type="AlphaFoldDB" id="A0AAU7SU05"/>
<sequence length="77" mass="8997">MSDIELKKLDELLEAAAKKGKKVEKILLGYKAYVCLMGDTSFHDEVMNSAINPNKRKYKKHKIKVTQDEYQFELKYV</sequence>
<dbReference type="EMBL" id="CP157981">
    <property type="protein sequence ID" value="XBU14389.1"/>
    <property type="molecule type" value="Genomic_DNA"/>
</dbReference>
<organism evidence="1">
    <name type="scientific">Acinetobacter sp. A1-4-2</name>
    <dbReference type="NCBI Taxonomy" id="3156489"/>
    <lineage>
        <taxon>Bacteria</taxon>
        <taxon>Pseudomonadati</taxon>
        <taxon>Pseudomonadota</taxon>
        <taxon>Gammaproteobacteria</taxon>
        <taxon>Moraxellales</taxon>
        <taxon>Moraxellaceae</taxon>
        <taxon>Acinetobacter</taxon>
    </lineage>
</organism>
<protein>
    <submittedName>
        <fullName evidence="1">Uncharacterized protein</fullName>
    </submittedName>
</protein>
<proteinExistence type="predicted"/>
<evidence type="ECO:0000313" key="1">
    <source>
        <dbReference type="EMBL" id="XBU14389.1"/>
    </source>
</evidence>
<accession>A0AAU7SU05</accession>
<reference evidence="1" key="1">
    <citation type="submission" date="2024-06" db="EMBL/GenBank/DDBJ databases">
        <authorList>
            <person name="Song Z."/>
        </authorList>
    </citation>
    <scope>NUCLEOTIDE SEQUENCE</scope>
    <source>
        <strain evidence="1">A1-4-2</strain>
    </source>
</reference>